<keyword evidence="4" id="KW-1185">Reference proteome</keyword>
<proteinExistence type="predicted"/>
<evidence type="ECO:0000256" key="1">
    <source>
        <dbReference type="SAM" id="MobiDB-lite"/>
    </source>
</evidence>
<dbReference type="AlphaFoldDB" id="A0A2H3AUP4"/>
<feature type="domain" description="Helitron helicase-like" evidence="2">
    <location>
        <begin position="75"/>
        <end position="284"/>
    </location>
</feature>
<feature type="region of interest" description="Disordered" evidence="1">
    <location>
        <begin position="16"/>
        <end position="41"/>
    </location>
</feature>
<dbReference type="InterPro" id="IPR025476">
    <property type="entry name" value="Helitron_helicase-like"/>
</dbReference>
<feature type="non-terminal residue" evidence="3">
    <location>
        <position position="284"/>
    </location>
</feature>
<evidence type="ECO:0000313" key="3">
    <source>
        <dbReference type="EMBL" id="PBK58622.1"/>
    </source>
</evidence>
<reference evidence="4" key="1">
    <citation type="journal article" date="2017" name="Nat. Ecol. Evol.">
        <title>Genome expansion and lineage-specific genetic innovations in the forest pathogenic fungi Armillaria.</title>
        <authorList>
            <person name="Sipos G."/>
            <person name="Prasanna A.N."/>
            <person name="Walter M.C."/>
            <person name="O'Connor E."/>
            <person name="Balint B."/>
            <person name="Krizsan K."/>
            <person name="Kiss B."/>
            <person name="Hess J."/>
            <person name="Varga T."/>
            <person name="Slot J."/>
            <person name="Riley R."/>
            <person name="Boka B."/>
            <person name="Rigling D."/>
            <person name="Barry K."/>
            <person name="Lee J."/>
            <person name="Mihaltcheva S."/>
            <person name="LaButti K."/>
            <person name="Lipzen A."/>
            <person name="Waldron R."/>
            <person name="Moloney N.M."/>
            <person name="Sperisen C."/>
            <person name="Kredics L."/>
            <person name="Vagvoelgyi C."/>
            <person name="Patrignani A."/>
            <person name="Fitzpatrick D."/>
            <person name="Nagy I."/>
            <person name="Doyle S."/>
            <person name="Anderson J.B."/>
            <person name="Grigoriev I.V."/>
            <person name="Gueldener U."/>
            <person name="Muensterkoetter M."/>
            <person name="Nagy L.G."/>
        </authorList>
    </citation>
    <scope>NUCLEOTIDE SEQUENCE [LARGE SCALE GENOMIC DNA]</scope>
    <source>
        <strain evidence="4">28-4</strain>
    </source>
</reference>
<evidence type="ECO:0000259" key="2">
    <source>
        <dbReference type="Pfam" id="PF14214"/>
    </source>
</evidence>
<organism evidence="3 4">
    <name type="scientific">Armillaria solidipes</name>
    <dbReference type="NCBI Taxonomy" id="1076256"/>
    <lineage>
        <taxon>Eukaryota</taxon>
        <taxon>Fungi</taxon>
        <taxon>Dikarya</taxon>
        <taxon>Basidiomycota</taxon>
        <taxon>Agaricomycotina</taxon>
        <taxon>Agaricomycetes</taxon>
        <taxon>Agaricomycetidae</taxon>
        <taxon>Agaricales</taxon>
        <taxon>Marasmiineae</taxon>
        <taxon>Physalacriaceae</taxon>
        <taxon>Armillaria</taxon>
    </lineage>
</organism>
<gene>
    <name evidence="3" type="ORF">ARMSODRAFT_900264</name>
</gene>
<dbReference type="EMBL" id="KZ293531">
    <property type="protein sequence ID" value="PBK58622.1"/>
    <property type="molecule type" value="Genomic_DNA"/>
</dbReference>
<name>A0A2H3AUP4_9AGAR</name>
<dbReference type="Proteomes" id="UP000218334">
    <property type="component" value="Unassembled WGS sequence"/>
</dbReference>
<accession>A0A2H3AUP4</accession>
<protein>
    <recommendedName>
        <fullName evidence="2">Helitron helicase-like domain-containing protein</fullName>
    </recommendedName>
</protein>
<dbReference type="STRING" id="1076256.A0A2H3AUP4"/>
<evidence type="ECO:0000313" key="4">
    <source>
        <dbReference type="Proteomes" id="UP000218334"/>
    </source>
</evidence>
<sequence length="284" mass="32501">MAWGLANLWKQGKEGGYSVRHGRKPRDGGADNLDSGPEEANVKPNFFEKAFPFLFPYGRGGLEDDRPTTLDFREHIRWCLRYHDRRFRKHETFPFVAFGIAQRQETLSSARLQMRRKTFNADAQIMASITEEMLEHAQQQEEDKVPITDPAIQLLRSHVHTSSGRIMGSDASRYRLRSQIWSTSLYMNPPSLWVTINPCDLHDPIAQVFAGEDIDLDNFISSAGPDKDQRAQNIANDPYAAAKFFHFMIRTILRTLFGVEASDYMVKSHPGIFGRVRAYFGTVE</sequence>
<dbReference type="Pfam" id="PF14214">
    <property type="entry name" value="Helitron_like_N"/>
    <property type="match status" value="1"/>
</dbReference>